<dbReference type="EMBL" id="JQBS01000035">
    <property type="protein sequence ID" value="KRN54577.1"/>
    <property type="molecule type" value="Genomic_DNA"/>
</dbReference>
<dbReference type="NCBIfam" id="TIGR00219">
    <property type="entry name" value="mreC"/>
    <property type="match status" value="1"/>
</dbReference>
<evidence type="ECO:0000256" key="3">
    <source>
        <dbReference type="ARBA" id="ARBA00022960"/>
    </source>
</evidence>
<comment type="caution">
    <text evidence="8">The sequence shown here is derived from an EMBL/GenBank/DDBJ whole genome shotgun (WGS) entry which is preliminary data.</text>
</comment>
<accession>A0A0R2HNY7</accession>
<evidence type="ECO:0000259" key="7">
    <source>
        <dbReference type="Pfam" id="PF04085"/>
    </source>
</evidence>
<dbReference type="GeneID" id="89589152"/>
<dbReference type="PIRSF" id="PIRSF038471">
    <property type="entry name" value="MreC"/>
    <property type="match status" value="1"/>
</dbReference>
<evidence type="ECO:0000256" key="4">
    <source>
        <dbReference type="ARBA" id="ARBA00032089"/>
    </source>
</evidence>
<protein>
    <recommendedName>
        <fullName evidence="2 5">Cell shape-determining protein MreC</fullName>
    </recommendedName>
    <alternativeName>
        <fullName evidence="4 5">Cell shape protein MreC</fullName>
    </alternativeName>
</protein>
<feature type="domain" description="Rod shape-determining protein MreC beta-barrel core" evidence="7">
    <location>
        <begin position="123"/>
        <end position="276"/>
    </location>
</feature>
<keyword evidence="9" id="KW-1185">Reference proteome</keyword>
<evidence type="ECO:0000313" key="9">
    <source>
        <dbReference type="Proteomes" id="UP000051658"/>
    </source>
</evidence>
<dbReference type="Pfam" id="PF04085">
    <property type="entry name" value="MreC"/>
    <property type="match status" value="1"/>
</dbReference>
<dbReference type="InterPro" id="IPR007221">
    <property type="entry name" value="MreC"/>
</dbReference>
<dbReference type="PANTHER" id="PTHR34138">
    <property type="entry name" value="CELL SHAPE-DETERMINING PROTEIN MREC"/>
    <property type="match status" value="1"/>
</dbReference>
<dbReference type="PATRIC" id="fig|1449336.4.peg.2199"/>
<comment type="similarity">
    <text evidence="1 5">Belongs to the MreC family.</text>
</comment>
<proteinExistence type="inferred from homology"/>
<dbReference type="InterPro" id="IPR042175">
    <property type="entry name" value="Cell/Rod_MreC_2"/>
</dbReference>
<evidence type="ECO:0000256" key="2">
    <source>
        <dbReference type="ARBA" id="ARBA00013855"/>
    </source>
</evidence>
<dbReference type="InterPro" id="IPR055342">
    <property type="entry name" value="MreC_beta-barrel_core"/>
</dbReference>
<sequence length="283" mass="30999">MHQFFSNKKLIILLVSVIVCMGLIAYSIKERAKLPIVQQFTNDITAITGRIFSKPANGVVSFIDSVEELKNTYEENQLLKSKIDKLYETQVELADLKQDNKKMQEQLELTATLSNYNQITGSVIGRNPDSWIDQIIVDKGSKNGIDKGMSVMAGNGLVGRIVEVSPTSSKVQLITTVDSKKNRVAALVQSESGQIHGIINGYDKETKRLKMDQITTDAEPKKGDKVVTSGLGGITPSTLLIGTVDEVKLDAHGLSKVAYITPAADTNDIRYVTIIQREAESGE</sequence>
<evidence type="ECO:0000256" key="1">
    <source>
        <dbReference type="ARBA" id="ARBA00009369"/>
    </source>
</evidence>
<evidence type="ECO:0000256" key="6">
    <source>
        <dbReference type="SAM" id="Coils"/>
    </source>
</evidence>
<dbReference type="GO" id="GO:0008360">
    <property type="term" value="P:regulation of cell shape"/>
    <property type="evidence" value="ECO:0007669"/>
    <property type="project" value="UniProtKB-KW"/>
</dbReference>
<dbReference type="GO" id="GO:0005886">
    <property type="term" value="C:plasma membrane"/>
    <property type="evidence" value="ECO:0007669"/>
    <property type="project" value="TreeGrafter"/>
</dbReference>
<dbReference type="PANTHER" id="PTHR34138:SF1">
    <property type="entry name" value="CELL SHAPE-DETERMINING PROTEIN MREC"/>
    <property type="match status" value="1"/>
</dbReference>
<name>A0A0R2HNY7_CARDV</name>
<dbReference type="Gene3D" id="2.40.10.340">
    <property type="entry name" value="Rod shape-determining protein MreC, domain 1"/>
    <property type="match status" value="1"/>
</dbReference>
<reference evidence="8 9" key="1">
    <citation type="journal article" date="2015" name="Genome Announc.">
        <title>Expanding the biotechnology potential of lactobacilli through comparative genomics of 213 strains and associated genera.</title>
        <authorList>
            <person name="Sun Z."/>
            <person name="Harris H.M."/>
            <person name="McCann A."/>
            <person name="Guo C."/>
            <person name="Argimon S."/>
            <person name="Zhang W."/>
            <person name="Yang X."/>
            <person name="Jeffery I.B."/>
            <person name="Cooney J.C."/>
            <person name="Kagawa T.F."/>
            <person name="Liu W."/>
            <person name="Song Y."/>
            <person name="Salvetti E."/>
            <person name="Wrobel A."/>
            <person name="Rasinkangas P."/>
            <person name="Parkhill J."/>
            <person name="Rea M.C."/>
            <person name="O'Sullivan O."/>
            <person name="Ritari J."/>
            <person name="Douillard F.P."/>
            <person name="Paul Ross R."/>
            <person name="Yang R."/>
            <person name="Briner A.E."/>
            <person name="Felis G.E."/>
            <person name="de Vos W.M."/>
            <person name="Barrangou R."/>
            <person name="Klaenhammer T.R."/>
            <person name="Caufield P.W."/>
            <person name="Cui Y."/>
            <person name="Zhang H."/>
            <person name="O'Toole P.W."/>
        </authorList>
    </citation>
    <scope>NUCLEOTIDE SEQUENCE [LARGE SCALE GENOMIC DNA]</scope>
    <source>
        <strain evidence="8 9">DSM 20623</strain>
    </source>
</reference>
<gene>
    <name evidence="8" type="ORF">IV74_GL002161</name>
</gene>
<dbReference type="InterPro" id="IPR042177">
    <property type="entry name" value="Cell/Rod_1"/>
</dbReference>
<keyword evidence="3 5" id="KW-0133">Cell shape</keyword>
<dbReference type="Proteomes" id="UP000051658">
    <property type="component" value="Unassembled WGS sequence"/>
</dbReference>
<organism evidence="8 9">
    <name type="scientific">Carnobacterium divergens DSM 20623</name>
    <dbReference type="NCBI Taxonomy" id="1449336"/>
    <lineage>
        <taxon>Bacteria</taxon>
        <taxon>Bacillati</taxon>
        <taxon>Bacillota</taxon>
        <taxon>Bacilli</taxon>
        <taxon>Lactobacillales</taxon>
        <taxon>Carnobacteriaceae</taxon>
        <taxon>Carnobacterium</taxon>
    </lineage>
</organism>
<dbReference type="AlphaFoldDB" id="A0A0R2HNY7"/>
<evidence type="ECO:0000256" key="5">
    <source>
        <dbReference type="PIRNR" id="PIRNR038471"/>
    </source>
</evidence>
<dbReference type="Gene3D" id="2.40.10.350">
    <property type="entry name" value="Rod shape-determining protein MreC, domain 2"/>
    <property type="match status" value="1"/>
</dbReference>
<feature type="coiled-coil region" evidence="6">
    <location>
        <begin position="69"/>
        <end position="113"/>
    </location>
</feature>
<keyword evidence="6" id="KW-0175">Coiled coil</keyword>
<evidence type="ECO:0000313" key="8">
    <source>
        <dbReference type="EMBL" id="KRN54577.1"/>
    </source>
</evidence>
<comment type="function">
    <text evidence="5">Involved in formation and maintenance of cell shape.</text>
</comment>
<dbReference type="RefSeq" id="WP_034569148.1">
    <property type="nucleotide sequence ID" value="NZ_JQBS01000035.1"/>
</dbReference>
<dbReference type="eggNOG" id="COG1792">
    <property type="taxonomic scope" value="Bacteria"/>
</dbReference>